<dbReference type="InterPro" id="IPR036259">
    <property type="entry name" value="MFS_trans_sf"/>
</dbReference>
<dbReference type="GO" id="GO:0015293">
    <property type="term" value="F:symporter activity"/>
    <property type="evidence" value="ECO:0007669"/>
    <property type="project" value="InterPro"/>
</dbReference>
<feature type="transmembrane region" description="Helical" evidence="2">
    <location>
        <begin position="317"/>
        <end position="334"/>
    </location>
</feature>
<keyword evidence="2" id="KW-0812">Transmembrane</keyword>
<keyword evidence="2" id="KW-1133">Transmembrane helix</keyword>
<feature type="transmembrane region" description="Helical" evidence="2">
    <location>
        <begin position="141"/>
        <end position="166"/>
    </location>
</feature>
<evidence type="ECO:0008006" key="5">
    <source>
        <dbReference type="Google" id="ProtNLM"/>
    </source>
</evidence>
<comment type="similarity">
    <text evidence="1">Belongs to the sodium:galactoside symporter (TC 2.A.2) family.</text>
</comment>
<feature type="transmembrane region" description="Helical" evidence="2">
    <location>
        <begin position="72"/>
        <end position="94"/>
    </location>
</feature>
<dbReference type="OrthoDB" id="9764596at2"/>
<dbReference type="AlphaFoldDB" id="A0A0N9VFF1"/>
<dbReference type="RefSeq" id="WP_054590542.1">
    <property type="nucleotide sequence ID" value="NZ_CP012701.1"/>
</dbReference>
<evidence type="ECO:0000313" key="3">
    <source>
        <dbReference type="EMBL" id="ALH83087.1"/>
    </source>
</evidence>
<dbReference type="PANTHER" id="PTHR11328">
    <property type="entry name" value="MAJOR FACILITATOR SUPERFAMILY DOMAIN-CONTAINING PROTEIN"/>
    <property type="match status" value="1"/>
</dbReference>
<dbReference type="EMBL" id="CP012701">
    <property type="protein sequence ID" value="ALH83087.1"/>
    <property type="molecule type" value="Genomic_DNA"/>
</dbReference>
<dbReference type="KEGG" id="smag:AN936_23360"/>
<feature type="transmembrane region" description="Helical" evidence="2">
    <location>
        <begin position="379"/>
        <end position="400"/>
    </location>
</feature>
<feature type="transmembrane region" description="Helical" evidence="2">
    <location>
        <begin position="280"/>
        <end position="302"/>
    </location>
</feature>
<reference evidence="3 4" key="1">
    <citation type="journal article" date="2015" name="Genome Announc.">
        <title>Complete Genome Sequence of Polypropylene Glycol- and Polyethylene Glycol-Degrading Sphingopyxis macrogoltabida Strain EY-1.</title>
        <authorList>
            <person name="Ohtsubo Y."/>
            <person name="Nagata Y."/>
            <person name="Numata M."/>
            <person name="Tsuchikane K."/>
            <person name="Hosoyama A."/>
            <person name="Yamazoe A."/>
            <person name="Tsuda M."/>
            <person name="Fujita N."/>
            <person name="Kawai F."/>
        </authorList>
    </citation>
    <scope>NUCLEOTIDE SEQUENCE [LARGE SCALE GENOMIC DNA]</scope>
    <source>
        <strain evidence="3 4">EY-1</strain>
        <plasmid evidence="3">1</plasmid>
    </source>
</reference>
<feature type="transmembrane region" description="Helical" evidence="2">
    <location>
        <begin position="421"/>
        <end position="449"/>
    </location>
</feature>
<keyword evidence="2" id="KW-0472">Membrane</keyword>
<dbReference type="PATRIC" id="fig|33050.5.peg.4725"/>
<dbReference type="SUPFAM" id="SSF103473">
    <property type="entry name" value="MFS general substrate transporter"/>
    <property type="match status" value="1"/>
</dbReference>
<dbReference type="GO" id="GO:0008643">
    <property type="term" value="P:carbohydrate transport"/>
    <property type="evidence" value="ECO:0007669"/>
    <property type="project" value="InterPro"/>
</dbReference>
<dbReference type="Pfam" id="PF13347">
    <property type="entry name" value="MFS_2"/>
    <property type="match status" value="1"/>
</dbReference>
<organism evidence="3 4">
    <name type="scientific">Sphingopyxis macrogoltabida</name>
    <name type="common">Sphingomonas macrogoltabidus</name>
    <dbReference type="NCBI Taxonomy" id="33050"/>
    <lineage>
        <taxon>Bacteria</taxon>
        <taxon>Pseudomonadati</taxon>
        <taxon>Pseudomonadota</taxon>
        <taxon>Alphaproteobacteria</taxon>
        <taxon>Sphingomonadales</taxon>
        <taxon>Sphingomonadaceae</taxon>
        <taxon>Sphingopyxis</taxon>
    </lineage>
</organism>
<feature type="transmembrane region" description="Helical" evidence="2">
    <location>
        <begin position="217"/>
        <end position="239"/>
    </location>
</feature>
<feature type="transmembrane region" description="Helical" evidence="2">
    <location>
        <begin position="469"/>
        <end position="494"/>
    </location>
</feature>
<geneLocation type="plasmid" evidence="3 4">
    <name>1</name>
</geneLocation>
<gene>
    <name evidence="3" type="ORF">AN936_23360</name>
</gene>
<accession>A0A0N9VFF1</accession>
<name>A0A0N9VFF1_SPHMC</name>
<sequence length="509" mass="55848">MPLKQISGSLRHALALSRGYLESLLKSRAPVTPDAFQPATFATKCAYGLGQASEGMKTNAFSLFTLFYYNQILGLDGALTGMALGIALVIDAIVDPLVGWLSDSWRSRFGRRHPFMYASILPLALGFSLLFNPIVTSQEGLFIWLIVFACISRVSISMFFIPHVALGAELSVDFQERTSIVGYRQVFSILGGATVVLLGFGVFLADQEIRSGALDHTSYGAMGITLAVVMASCMLISALGTQNRVPYLYQVPDGAPRHTAWGILGSMYQQFRGILGNRSFCALFFGVLILYVMVGVDAALYLHVTTFFWQITSTEQMYFWAIFSLGSILGGLSTTKLSEWFEKRTLLIFGTVGWAFFQMLPTVLRLLEALPENRDSALFPFLAAVSFAKGLVVVQAWIMYGSMMADVADEYDLETGRRSEGILFAAVSFSNQAMTGLGTIIAGFILSFLEWPTGAHVDVSTIDPSKVALMGLFYGPAIGGFALFSMLFFLAYGIDKRRHTEIRAMLQSR</sequence>
<protein>
    <recommendedName>
        <fullName evidence="5">Sugar transporter</fullName>
    </recommendedName>
</protein>
<dbReference type="Proteomes" id="UP000058074">
    <property type="component" value="Plasmid 1"/>
</dbReference>
<dbReference type="Gene3D" id="1.20.1250.20">
    <property type="entry name" value="MFS general substrate transporter like domains"/>
    <property type="match status" value="2"/>
</dbReference>
<proteinExistence type="inferred from homology"/>
<evidence type="ECO:0000313" key="4">
    <source>
        <dbReference type="Proteomes" id="UP000058074"/>
    </source>
</evidence>
<dbReference type="GO" id="GO:0005886">
    <property type="term" value="C:plasma membrane"/>
    <property type="evidence" value="ECO:0007669"/>
    <property type="project" value="TreeGrafter"/>
</dbReference>
<dbReference type="PANTHER" id="PTHR11328:SF28">
    <property type="entry name" value="MAJOR FACILITATOR SUPERFAMILY DOMAIN-CONTAINING PROTEIN 12"/>
    <property type="match status" value="1"/>
</dbReference>
<keyword evidence="3" id="KW-0614">Plasmid</keyword>
<evidence type="ECO:0000256" key="2">
    <source>
        <dbReference type="SAM" id="Phobius"/>
    </source>
</evidence>
<feature type="transmembrane region" description="Helical" evidence="2">
    <location>
        <begin position="186"/>
        <end position="205"/>
    </location>
</feature>
<feature type="transmembrane region" description="Helical" evidence="2">
    <location>
        <begin position="346"/>
        <end position="367"/>
    </location>
</feature>
<feature type="transmembrane region" description="Helical" evidence="2">
    <location>
        <begin position="115"/>
        <end position="135"/>
    </location>
</feature>
<dbReference type="InterPro" id="IPR039672">
    <property type="entry name" value="MFS_2"/>
</dbReference>
<evidence type="ECO:0000256" key="1">
    <source>
        <dbReference type="ARBA" id="ARBA00009617"/>
    </source>
</evidence>